<dbReference type="Proteomes" id="UP000016922">
    <property type="component" value="Unassembled WGS sequence"/>
</dbReference>
<dbReference type="AlphaFoldDB" id="S3CQ03"/>
<dbReference type="GO" id="GO:0015031">
    <property type="term" value="P:protein transport"/>
    <property type="evidence" value="ECO:0007669"/>
    <property type="project" value="UniProtKB-KW"/>
</dbReference>
<comment type="subcellular location">
    <subcellularLocation>
        <location evidence="1">Cytoplasm</location>
    </subcellularLocation>
</comment>
<accession>S3CQ03</accession>
<evidence type="ECO:0000256" key="2">
    <source>
        <dbReference type="ARBA" id="ARBA00022448"/>
    </source>
</evidence>
<keyword evidence="4" id="KW-0653">Protein transport</keyword>
<dbReference type="RefSeq" id="XP_008086404.1">
    <property type="nucleotide sequence ID" value="XM_008088213.1"/>
</dbReference>
<dbReference type="InterPro" id="IPR001180">
    <property type="entry name" value="CNH_dom"/>
</dbReference>
<reference evidence="7 8" key="1">
    <citation type="journal article" date="2013" name="BMC Genomics">
        <title>Genomics-driven discovery of the pneumocandin biosynthetic gene cluster in the fungus Glarea lozoyensis.</title>
        <authorList>
            <person name="Chen L."/>
            <person name="Yue Q."/>
            <person name="Zhang X."/>
            <person name="Xiang M."/>
            <person name="Wang C."/>
            <person name="Li S."/>
            <person name="Che Y."/>
            <person name="Ortiz-Lopez F.J."/>
            <person name="Bills G.F."/>
            <person name="Liu X."/>
            <person name="An Z."/>
        </authorList>
    </citation>
    <scope>NUCLEOTIDE SEQUENCE [LARGE SCALE GENOMIC DNA]</scope>
    <source>
        <strain evidence="8">ATCC 20868 / MF5171</strain>
    </source>
</reference>
<feature type="region of interest" description="Disordered" evidence="5">
    <location>
        <begin position="238"/>
        <end position="353"/>
    </location>
</feature>
<evidence type="ECO:0000313" key="8">
    <source>
        <dbReference type="Proteomes" id="UP000016922"/>
    </source>
</evidence>
<feature type="domain" description="CNH" evidence="6">
    <location>
        <begin position="43"/>
        <end position="474"/>
    </location>
</feature>
<dbReference type="OrthoDB" id="5325112at2759"/>
<dbReference type="EMBL" id="KE145370">
    <property type="protein sequence ID" value="EPE27214.1"/>
    <property type="molecule type" value="Genomic_DNA"/>
</dbReference>
<dbReference type="STRING" id="1116229.S3CQ03"/>
<organism evidence="7 8">
    <name type="scientific">Glarea lozoyensis (strain ATCC 20868 / MF5171)</name>
    <dbReference type="NCBI Taxonomy" id="1116229"/>
    <lineage>
        <taxon>Eukaryota</taxon>
        <taxon>Fungi</taxon>
        <taxon>Dikarya</taxon>
        <taxon>Ascomycota</taxon>
        <taxon>Pezizomycotina</taxon>
        <taxon>Leotiomycetes</taxon>
        <taxon>Helotiales</taxon>
        <taxon>Helotiaceae</taxon>
        <taxon>Glarea</taxon>
    </lineage>
</organism>
<dbReference type="GO" id="GO:0034058">
    <property type="term" value="P:endosomal vesicle fusion"/>
    <property type="evidence" value="ECO:0007669"/>
    <property type="project" value="TreeGrafter"/>
</dbReference>
<dbReference type="OMA" id="DNWKGNF"/>
<gene>
    <name evidence="7" type="ORF">GLAREA_03129</name>
</gene>
<dbReference type="GO" id="GO:0016020">
    <property type="term" value="C:membrane"/>
    <property type="evidence" value="ECO:0007669"/>
    <property type="project" value="TreeGrafter"/>
</dbReference>
<dbReference type="PROSITE" id="PS50219">
    <property type="entry name" value="CNH"/>
    <property type="match status" value="1"/>
</dbReference>
<dbReference type="HOGENOM" id="CLU_008225_0_0_1"/>
<keyword evidence="2" id="KW-0813">Transport</keyword>
<dbReference type="eggNOG" id="KOG2063">
    <property type="taxonomic scope" value="Eukaryota"/>
</dbReference>
<feature type="region of interest" description="Disordered" evidence="5">
    <location>
        <begin position="1"/>
        <end position="22"/>
    </location>
</feature>
<sequence length="1203" mass="133203">MRSSDEEERVGSPPAQPAPETGPFVLRSLLEDVPLSADGDGHDIQITCVEFLDQNLYVGTSASELLHFVQIPPDPDDEAAQPSYILASRLLPAYHEPSSSTRPGIQQILLLPQVNKACILCNSTVTFYSLPELSPVFGTQQIRPCNWIGGIDLNTDLTSRARRDGASFVTVLVSLNKKMRVIKIGEEDARPHKIIDFAGSTISVRRESFACVANTRSYALLDVERLLKIPLFPISSLDDSQGGGGRVEDISGSGTGGISRSTSSAQGQYSGLDDRGHGRSTSLGAFISGGSRRHSYARSTDQTGRETPDRLFRESSPAPAVASITQPSREPSPATNKALPPPPDESSVDSSASIAAAPRAQTPVPPPVYLKPHITSPTPQEFLLVTGTGKEDPGVGMFVSLEGEVTRPTLEFGIYPEEIVVVGRGVGVEPTATSMDQDEEGFVLASMGRTIGDEVRHGLEIQRWDMNPGESAMEKFWLEPPEWARGPKPIGIRSIIGTNKVAFPEVTERLRLKRFQPFATRSIDASTLSLKNLDSRTASSLERVSGERELFENTDSLSKEWENQRNVEEQKFAQRLGEAQTGVVVWSGKTVWWVARNPLALQLDAVITSTMKSEGLAPTAYGSVDRQKLIELLNSLRGREAKTETEFVSLGYLKQRVGLIILMSILNSEPEDCSISDYNVCEEALLDGSLDPRVVLSVVPYLRHEIIEGSTGIWVHGGVRDDAYRFIGSMRPDSAGSESINESRLSADVLRFLKRFLSAWRKKKGFGSIGNEQEIFRSIDASLLFVLLQLDKSSPPGHARGKSARADLYDLVDHGVDCFERAVSILESHNRLYVLSRLYQSRKMAGDVLRTWRRIVESGADETGEFRDGEQRVREYLTKIRNGAVVKEYGVWLAARNPRLGVQVFAEDRSQVKFEPSQVVQILREGAPGSVKEYLEYLVFTKNHAEYINELIAYYLDIVTTKLEESPEARSSLAMTYESYRALRPPKPTYRQFITDNTIDEEWWHSRLRLLQLLGGSQGSASRYDVASILERIAPYTNELVPEVIILDGRQSRHEEALRLLTHGLGDYDTAINYCLLGGSSIYHPISGTMAREKLPSREEQAKLFDHLLSEFLRIEDISNRVEQTSSLLERFGGWFEVGHVLSLIPETWSVELVSGFLVSALRRIVRERHETMVAKALSGAENLQVTASLIGEIDKAGPSVET</sequence>
<dbReference type="PANTHER" id="PTHR12894:SF27">
    <property type="entry name" value="TRANSFORMING GROWTH FACTOR-BETA RECEPTOR-ASSOCIATED PROTEIN 1"/>
    <property type="match status" value="1"/>
</dbReference>
<evidence type="ECO:0000256" key="4">
    <source>
        <dbReference type="ARBA" id="ARBA00022927"/>
    </source>
</evidence>
<evidence type="ECO:0000259" key="6">
    <source>
        <dbReference type="PROSITE" id="PS50219"/>
    </source>
</evidence>
<dbReference type="GeneID" id="19462184"/>
<dbReference type="GO" id="GO:0006914">
    <property type="term" value="P:autophagy"/>
    <property type="evidence" value="ECO:0007669"/>
    <property type="project" value="TreeGrafter"/>
</dbReference>
<evidence type="ECO:0000256" key="3">
    <source>
        <dbReference type="ARBA" id="ARBA00022490"/>
    </source>
</evidence>
<proteinExistence type="predicted"/>
<feature type="compositionally biased region" description="Basic and acidic residues" evidence="5">
    <location>
        <begin position="303"/>
        <end position="313"/>
    </location>
</feature>
<evidence type="ECO:0000313" key="7">
    <source>
        <dbReference type="EMBL" id="EPE27214.1"/>
    </source>
</evidence>
<name>S3CQ03_GLAL2</name>
<protein>
    <recommendedName>
        <fullName evidence="6">CNH domain-containing protein</fullName>
    </recommendedName>
</protein>
<dbReference type="GO" id="GO:0005737">
    <property type="term" value="C:cytoplasm"/>
    <property type="evidence" value="ECO:0007669"/>
    <property type="project" value="UniProtKB-SubCell"/>
</dbReference>
<evidence type="ECO:0000256" key="1">
    <source>
        <dbReference type="ARBA" id="ARBA00004496"/>
    </source>
</evidence>
<dbReference type="KEGG" id="glz:GLAREA_03129"/>
<feature type="compositionally biased region" description="Polar residues" evidence="5">
    <location>
        <begin position="323"/>
        <end position="335"/>
    </location>
</feature>
<keyword evidence="8" id="KW-1185">Reference proteome</keyword>
<evidence type="ECO:0000256" key="5">
    <source>
        <dbReference type="SAM" id="MobiDB-lite"/>
    </source>
</evidence>
<dbReference type="PANTHER" id="PTHR12894">
    <property type="entry name" value="CNH DOMAIN CONTAINING"/>
    <property type="match status" value="1"/>
</dbReference>
<keyword evidence="3" id="KW-0963">Cytoplasm</keyword>
<dbReference type="InterPro" id="IPR032914">
    <property type="entry name" value="Vam6/VPS39/TRAP1"/>
</dbReference>